<evidence type="ECO:0000313" key="3">
    <source>
        <dbReference type="Proteomes" id="UP000646426"/>
    </source>
</evidence>
<protein>
    <recommendedName>
        <fullName evidence="1">Beta-lactamase-related domain-containing protein</fullName>
    </recommendedName>
</protein>
<evidence type="ECO:0000259" key="1">
    <source>
        <dbReference type="Pfam" id="PF00144"/>
    </source>
</evidence>
<keyword evidence="3" id="KW-1185">Reference proteome</keyword>
<proteinExistence type="predicted"/>
<dbReference type="PANTHER" id="PTHR43283">
    <property type="entry name" value="BETA-LACTAMASE-RELATED"/>
    <property type="match status" value="1"/>
</dbReference>
<evidence type="ECO:0000313" key="2">
    <source>
        <dbReference type="EMBL" id="GHA86428.1"/>
    </source>
</evidence>
<dbReference type="Proteomes" id="UP000646426">
    <property type="component" value="Unassembled WGS sequence"/>
</dbReference>
<comment type="caution">
    <text evidence="2">The sequence shown here is derived from an EMBL/GenBank/DDBJ whole genome shotgun (WGS) entry which is preliminary data.</text>
</comment>
<gene>
    <name evidence="2" type="ORF">GCM10007067_25600</name>
</gene>
<dbReference type="EMBL" id="BMYD01000004">
    <property type="protein sequence ID" value="GHA86428.1"/>
    <property type="molecule type" value="Genomic_DNA"/>
</dbReference>
<accession>A0A918T2E8</accession>
<dbReference type="Pfam" id="PF00144">
    <property type="entry name" value="Beta-lactamase"/>
    <property type="match status" value="1"/>
</dbReference>
<dbReference type="PANTHER" id="PTHR43283:SF18">
    <property type="match status" value="1"/>
</dbReference>
<dbReference type="Gene3D" id="3.40.710.10">
    <property type="entry name" value="DD-peptidase/beta-lactamase superfamily"/>
    <property type="match status" value="1"/>
</dbReference>
<name>A0A918T2E8_9GAMM</name>
<dbReference type="SUPFAM" id="SSF56601">
    <property type="entry name" value="beta-lactamase/transpeptidase-like"/>
    <property type="match status" value="1"/>
</dbReference>
<dbReference type="InterPro" id="IPR001466">
    <property type="entry name" value="Beta-lactam-related"/>
</dbReference>
<sequence>MHRPASTSPIIRSTARRRCVTSSHVERITATLLAACLLVSTAPALCGETSSPAVVESQIDIELQRAMAATGANAIAMAVVEDGHVTHVASRGRRNAAGDPLLTDTVMYGASLTKAAFAYMVMQLVDEELIELDRPISEYLDRPLPDYPDDPRYGPWSNLADDPRWRSLTPRMLLNHSAGFANFAWLEPDGKLRIHFEPGSRYAYSGEGYILLQFVLERGLGLDVGKEMQRRVFDRFGMTNTGMTWRPDFADNLADGWSIDGAPEPHDPRSKVRAAGSMDTTIQDMARFAAGYIRGEGLTPQAHAALFRAPLPIATDRQFPTLQSELPAAKRCENLASGLGVEVFDGPQGPGFIRGGHNEITGNVWVCLQRGRRCVVILSNDVRAEAAFPRLVESVLGETGAPWRWKYGAMTFWR</sequence>
<reference evidence="2" key="1">
    <citation type="journal article" date="2014" name="Int. J. Syst. Evol. Microbiol.">
        <title>Complete genome sequence of Corynebacterium casei LMG S-19264T (=DSM 44701T), isolated from a smear-ripened cheese.</title>
        <authorList>
            <consortium name="US DOE Joint Genome Institute (JGI-PGF)"/>
            <person name="Walter F."/>
            <person name="Albersmeier A."/>
            <person name="Kalinowski J."/>
            <person name="Ruckert C."/>
        </authorList>
    </citation>
    <scope>NUCLEOTIDE SEQUENCE</scope>
    <source>
        <strain evidence="2">KCTC 23077</strain>
    </source>
</reference>
<reference evidence="2" key="2">
    <citation type="submission" date="2020-09" db="EMBL/GenBank/DDBJ databases">
        <authorList>
            <person name="Sun Q."/>
            <person name="Kim S."/>
        </authorList>
    </citation>
    <scope>NUCLEOTIDE SEQUENCE</scope>
    <source>
        <strain evidence="2">KCTC 23077</strain>
    </source>
</reference>
<dbReference type="InterPro" id="IPR012338">
    <property type="entry name" value="Beta-lactam/transpept-like"/>
</dbReference>
<dbReference type="AlphaFoldDB" id="A0A918T2E8"/>
<organism evidence="2 3">
    <name type="scientific">Cognatilysobacter bugurensis</name>
    <dbReference type="NCBI Taxonomy" id="543356"/>
    <lineage>
        <taxon>Bacteria</taxon>
        <taxon>Pseudomonadati</taxon>
        <taxon>Pseudomonadota</taxon>
        <taxon>Gammaproteobacteria</taxon>
        <taxon>Lysobacterales</taxon>
        <taxon>Lysobacteraceae</taxon>
        <taxon>Cognatilysobacter</taxon>
    </lineage>
</organism>
<dbReference type="InterPro" id="IPR050789">
    <property type="entry name" value="Diverse_Enzym_Activities"/>
</dbReference>
<feature type="domain" description="Beta-lactamase-related" evidence="1">
    <location>
        <begin position="64"/>
        <end position="384"/>
    </location>
</feature>